<proteinExistence type="predicted"/>
<evidence type="ECO:0000313" key="2">
    <source>
        <dbReference type="EMBL" id="KAE9525683.1"/>
    </source>
</evidence>
<keyword evidence="1" id="KW-1133">Transmembrane helix</keyword>
<feature type="transmembrane region" description="Helical" evidence="1">
    <location>
        <begin position="156"/>
        <end position="181"/>
    </location>
</feature>
<reference evidence="2 3" key="1">
    <citation type="submission" date="2019-08" db="EMBL/GenBank/DDBJ databases">
        <title>The genome of the soybean aphid Biotype 1, its phylome, world population structure and adaptation to the North American continent.</title>
        <authorList>
            <person name="Giordano R."/>
            <person name="Donthu R.K."/>
            <person name="Hernandez A.G."/>
            <person name="Wright C.L."/>
            <person name="Zimin A.V."/>
        </authorList>
    </citation>
    <scope>NUCLEOTIDE SEQUENCE [LARGE SCALE GENOMIC DNA]</scope>
    <source>
        <tissue evidence="2">Whole aphids</tissue>
    </source>
</reference>
<comment type="caution">
    <text evidence="2">The sequence shown here is derived from an EMBL/GenBank/DDBJ whole genome shotgun (WGS) entry which is preliminary data.</text>
</comment>
<organism evidence="2 3">
    <name type="scientific">Aphis glycines</name>
    <name type="common">Soybean aphid</name>
    <dbReference type="NCBI Taxonomy" id="307491"/>
    <lineage>
        <taxon>Eukaryota</taxon>
        <taxon>Metazoa</taxon>
        <taxon>Ecdysozoa</taxon>
        <taxon>Arthropoda</taxon>
        <taxon>Hexapoda</taxon>
        <taxon>Insecta</taxon>
        <taxon>Pterygota</taxon>
        <taxon>Neoptera</taxon>
        <taxon>Paraneoptera</taxon>
        <taxon>Hemiptera</taxon>
        <taxon>Sternorrhyncha</taxon>
        <taxon>Aphidomorpha</taxon>
        <taxon>Aphidoidea</taxon>
        <taxon>Aphididae</taxon>
        <taxon>Aphidini</taxon>
        <taxon>Aphis</taxon>
        <taxon>Aphis</taxon>
    </lineage>
</organism>
<evidence type="ECO:0000313" key="3">
    <source>
        <dbReference type="Proteomes" id="UP000475862"/>
    </source>
</evidence>
<dbReference type="AlphaFoldDB" id="A0A6G0T4T0"/>
<keyword evidence="1" id="KW-0812">Transmembrane</keyword>
<sequence>MCIDGHLLKIFEIKYTYVCTLQYLYQNLLIHLHIFTTYRTLGSFNIEIANSTFPSDDLDTTAVSSTCTTQLAPGGKGAPVLIPVPATDTCTTLNILEFGDQQSSLMYLIAYPSFIEAGNGVGMFLVLASNIFSVIKCSTSLIHEKRSNKFVSFNIGAIYVFSILLISVTSIIVLDSIFAFFDDGEWIIIFFPETDLKYGNTNKCVQTPADTGLPGKQNIYFFVSLKKSVTKVVGILTCLIKSFSPIDTPPLVIIISALLNASSKCLQRVSVSDTITI</sequence>
<gene>
    <name evidence="2" type="ORF">AGLY_014210</name>
</gene>
<name>A0A6G0T4T0_APHGL</name>
<accession>A0A6G0T4T0</accession>
<dbReference type="EMBL" id="VYZN01000059">
    <property type="protein sequence ID" value="KAE9525683.1"/>
    <property type="molecule type" value="Genomic_DNA"/>
</dbReference>
<keyword evidence="1" id="KW-0472">Membrane</keyword>
<protein>
    <submittedName>
        <fullName evidence="2">Uncharacterized protein</fullName>
    </submittedName>
</protein>
<evidence type="ECO:0000256" key="1">
    <source>
        <dbReference type="SAM" id="Phobius"/>
    </source>
</evidence>
<feature type="transmembrane region" description="Helical" evidence="1">
    <location>
        <begin position="114"/>
        <end position="135"/>
    </location>
</feature>
<dbReference type="Proteomes" id="UP000475862">
    <property type="component" value="Unassembled WGS sequence"/>
</dbReference>
<keyword evidence="3" id="KW-1185">Reference proteome</keyword>